<evidence type="ECO:0000313" key="3">
    <source>
        <dbReference type="Proteomes" id="UP000192756"/>
    </source>
</evidence>
<evidence type="ECO:0000313" key="2">
    <source>
        <dbReference type="EMBL" id="SMC61891.1"/>
    </source>
</evidence>
<protein>
    <recommendedName>
        <fullName evidence="4">DNA polymerase III psi subunit</fullName>
    </recommendedName>
</protein>
<reference evidence="3" key="1">
    <citation type="submission" date="2017-04" db="EMBL/GenBank/DDBJ databases">
        <authorList>
            <person name="Varghese N."/>
            <person name="Submissions S."/>
        </authorList>
    </citation>
    <scope>NUCLEOTIDE SEQUENCE [LARGE SCALE GENOMIC DNA]</scope>
    <source>
        <strain evidence="3">DSM 12126</strain>
    </source>
</reference>
<dbReference type="AlphaFoldDB" id="A0A1W2AN71"/>
<keyword evidence="3" id="KW-1185">Reference proteome</keyword>
<dbReference type="OrthoDB" id="797407at2"/>
<evidence type="ECO:0000256" key="1">
    <source>
        <dbReference type="SAM" id="MobiDB-lite"/>
    </source>
</evidence>
<dbReference type="Proteomes" id="UP000192756">
    <property type="component" value="Unassembled WGS sequence"/>
</dbReference>
<organism evidence="2 3">
    <name type="scientific">Pedobacter africanus</name>
    <dbReference type="NCBI Taxonomy" id="151894"/>
    <lineage>
        <taxon>Bacteria</taxon>
        <taxon>Pseudomonadati</taxon>
        <taxon>Bacteroidota</taxon>
        <taxon>Sphingobacteriia</taxon>
        <taxon>Sphingobacteriales</taxon>
        <taxon>Sphingobacteriaceae</taxon>
        <taxon>Pedobacter</taxon>
    </lineage>
</organism>
<dbReference type="RefSeq" id="WP_084237765.1">
    <property type="nucleotide sequence ID" value="NZ_FWXT01000001.1"/>
</dbReference>
<proteinExistence type="predicted"/>
<dbReference type="STRING" id="151894.SAMN04488524_1551"/>
<feature type="region of interest" description="Disordered" evidence="1">
    <location>
        <begin position="32"/>
        <end position="55"/>
    </location>
</feature>
<evidence type="ECO:0008006" key="4">
    <source>
        <dbReference type="Google" id="ProtNLM"/>
    </source>
</evidence>
<accession>A0A1W2AN71</accession>
<name>A0A1W2AN71_9SPHI</name>
<sequence>MNSPLTAGKEALHLFFTDDVYLVNEPGLQPDVTGSIPEASPLQQEKNMPAGSPETPLVQKQPDFKFLGKNQRNILILVNDQQNEVSDEAGRELLRKIVKSVNLTANDFALLNYAGYSGVNFKQLLDYFSCSLVFAFGVKPEELALTGHPKNTIVNEAAVRIIFADELRSLDQNPAEKKALWGSLQNLGL</sequence>
<gene>
    <name evidence="2" type="ORF">SAMN04488524_1551</name>
</gene>
<dbReference type="EMBL" id="FWXT01000001">
    <property type="protein sequence ID" value="SMC61891.1"/>
    <property type="molecule type" value="Genomic_DNA"/>
</dbReference>